<dbReference type="Proteomes" id="UP000676951">
    <property type="component" value="Chromosome"/>
</dbReference>
<dbReference type="EMBL" id="CP076136">
    <property type="protein sequence ID" value="QWG24065.1"/>
    <property type="molecule type" value="Genomic_DNA"/>
</dbReference>
<reference evidence="2 3" key="1">
    <citation type="submission" date="2021-06" db="EMBL/GenBank/DDBJ databases">
        <title>Bradyrhizobium sp. S2-11-4 Genome sequencing.</title>
        <authorList>
            <person name="Jin L."/>
        </authorList>
    </citation>
    <scope>NUCLEOTIDE SEQUENCE [LARGE SCALE GENOMIC DNA]</scope>
    <source>
        <strain evidence="2 3">S2-11-4</strain>
    </source>
</reference>
<dbReference type="RefSeq" id="WP_215604813.1">
    <property type="nucleotide sequence ID" value="NZ_CP076136.1"/>
</dbReference>
<gene>
    <name evidence="2" type="ORF">KMZ93_03810</name>
</gene>
<evidence type="ECO:0008006" key="4">
    <source>
        <dbReference type="Google" id="ProtNLM"/>
    </source>
</evidence>
<evidence type="ECO:0000256" key="1">
    <source>
        <dbReference type="SAM" id="SignalP"/>
    </source>
</evidence>
<keyword evidence="1" id="KW-0732">Signal</keyword>
<dbReference type="AlphaFoldDB" id="A0A975NZZ4"/>
<evidence type="ECO:0000313" key="3">
    <source>
        <dbReference type="Proteomes" id="UP000676951"/>
    </source>
</evidence>
<feature type="chain" id="PRO_5037054145" description="DUF541 domain-containing protein" evidence="1">
    <location>
        <begin position="21"/>
        <end position="277"/>
    </location>
</feature>
<keyword evidence="3" id="KW-1185">Reference proteome</keyword>
<protein>
    <recommendedName>
        <fullName evidence="4">DUF541 domain-containing protein</fullName>
    </recommendedName>
</protein>
<feature type="signal peptide" evidence="1">
    <location>
        <begin position="1"/>
        <end position="20"/>
    </location>
</feature>
<evidence type="ECO:0000313" key="2">
    <source>
        <dbReference type="EMBL" id="QWG24065.1"/>
    </source>
</evidence>
<sequence length="277" mass="31224">MLRTLFVVLCLVFGAHIGWAQDVRLVGSATTDFDPKVTYDEVYGYVKYTVKEPKLARKDTSYNPFEKLIEAAKDLLGDSETASLTIALEIYSGDQRLAREPLLVQQWNEKGVFFLQNSREEIRQLKQSRVIVDYLPVSAATNRLTVKVAAYVNADSVFDLKTLQKLTALERLILKTNPVELSEHSKAVFAATEDFLNSVFGKHQKGTSELSTEMAFIGQGAAGAGKRRSFELSGVAQVDGETYQIRLPVEIEFGTHPTKRKVREQEIWRIYAQVKRL</sequence>
<proteinExistence type="predicted"/>
<name>A0A975NZZ4_9BRAD</name>
<accession>A0A975NZZ4</accession>
<organism evidence="2 3">
    <name type="scientific">Bradyrhizobium sediminis</name>
    <dbReference type="NCBI Taxonomy" id="2840469"/>
    <lineage>
        <taxon>Bacteria</taxon>
        <taxon>Pseudomonadati</taxon>
        <taxon>Pseudomonadota</taxon>
        <taxon>Alphaproteobacteria</taxon>
        <taxon>Hyphomicrobiales</taxon>
        <taxon>Nitrobacteraceae</taxon>
        <taxon>Bradyrhizobium</taxon>
    </lineage>
</organism>